<proteinExistence type="inferred from homology"/>
<dbReference type="Gene3D" id="3.30.1490.120">
    <property type="entry name" value="RNA polymerase Rpb7-like, N-terminal domain"/>
    <property type="match status" value="1"/>
</dbReference>
<evidence type="ECO:0000256" key="3">
    <source>
        <dbReference type="ARBA" id="ARBA00023163"/>
    </source>
</evidence>
<dbReference type="Pfam" id="PF00575">
    <property type="entry name" value="S1"/>
    <property type="match status" value="1"/>
</dbReference>
<keyword evidence="5" id="KW-0548">Nucleotidyltransferase</keyword>
<dbReference type="SUPFAM" id="SSF50249">
    <property type="entry name" value="Nucleic acid-binding proteins"/>
    <property type="match status" value="1"/>
</dbReference>
<dbReference type="SUPFAM" id="SSF88798">
    <property type="entry name" value="N-terminal, heterodimerisation domain of RBP7 (RpoE)"/>
    <property type="match status" value="1"/>
</dbReference>
<evidence type="ECO:0000256" key="1">
    <source>
        <dbReference type="ARBA" id="ARBA00009307"/>
    </source>
</evidence>
<dbReference type="HAMAP" id="MF_00865">
    <property type="entry name" value="RNApol_arch_Rpo7"/>
    <property type="match status" value="1"/>
</dbReference>
<dbReference type="CDD" id="cd04460">
    <property type="entry name" value="S1_RpoE"/>
    <property type="match status" value="1"/>
</dbReference>
<dbReference type="InterPro" id="IPR003029">
    <property type="entry name" value="S1_domain"/>
</dbReference>
<dbReference type="InterPro" id="IPR005576">
    <property type="entry name" value="Rpb7-like_N"/>
</dbReference>
<dbReference type="InterPro" id="IPR004519">
    <property type="entry name" value="RNAP_E/RPC8"/>
</dbReference>
<organism evidence="5">
    <name type="scientific">sediment metagenome</name>
    <dbReference type="NCBI Taxonomy" id="749907"/>
    <lineage>
        <taxon>unclassified sequences</taxon>
        <taxon>metagenomes</taxon>
        <taxon>ecological metagenomes</taxon>
    </lineage>
</organism>
<keyword evidence="5" id="KW-0808">Transferase</keyword>
<keyword evidence="2 5" id="KW-0240">DNA-directed RNA polymerase</keyword>
<dbReference type="InterPro" id="IPR036898">
    <property type="entry name" value="RNA_pol_Rpb7-like_N_sf"/>
</dbReference>
<evidence type="ECO:0000313" key="5">
    <source>
        <dbReference type="EMBL" id="EFK95395.1"/>
    </source>
</evidence>
<comment type="similarity">
    <text evidence="1">Belongs to the eukaryotic RPB7/RPC8 RNA polymerase subunit family.</text>
</comment>
<evidence type="ECO:0000259" key="4">
    <source>
        <dbReference type="PROSITE" id="PS50126"/>
    </source>
</evidence>
<dbReference type="NCBIfam" id="TIGR00448">
    <property type="entry name" value="rpoE"/>
    <property type="match status" value="1"/>
</dbReference>
<dbReference type="InterPro" id="IPR045113">
    <property type="entry name" value="Rpb7-like"/>
</dbReference>
<keyword evidence="3" id="KW-0804">Transcription</keyword>
<feature type="domain" description="S1 motif" evidence="4">
    <location>
        <begin position="85"/>
        <end position="166"/>
    </location>
</feature>
<dbReference type="PANTHER" id="PTHR12709:SF4">
    <property type="entry name" value="DNA-DIRECTED RNA POLYMERASE II SUBUNIT RPB7"/>
    <property type="match status" value="1"/>
</dbReference>
<dbReference type="GO" id="GO:0000428">
    <property type="term" value="C:DNA-directed RNA polymerase complex"/>
    <property type="evidence" value="ECO:0007669"/>
    <property type="project" value="UniProtKB-KW"/>
</dbReference>
<name>D9PM39_9ZZZZ</name>
<dbReference type="NCBIfam" id="NF006333">
    <property type="entry name" value="PRK08563.1"/>
    <property type="match status" value="1"/>
</dbReference>
<reference evidence="5" key="2">
    <citation type="journal article" date="2011" name="Microb. Ecol.">
        <title>Taxonomic and Functional Metagenomic Profiling of the Microbial Community in the Anoxic Sediment of a Sub-saline Shallow Lake (Laguna de Carrizo, Central Spain).</title>
        <authorList>
            <person name="Ferrer M."/>
            <person name="Guazzaroni M.E."/>
            <person name="Richter M."/>
            <person name="Garcia-Salamanca A."/>
            <person name="Yarza P."/>
            <person name="Suarez-Suarez A."/>
            <person name="Solano J."/>
            <person name="Alcaide M."/>
            <person name="van Dillewijn P."/>
            <person name="Molina-Henares M.A."/>
            <person name="Lopez-Cortes N."/>
            <person name="Al-Ramahi Y."/>
            <person name="Guerrero C."/>
            <person name="Acosta A."/>
            <person name="de Eugenio L.I."/>
            <person name="Martinez V."/>
            <person name="Marques S."/>
            <person name="Rojo F."/>
            <person name="Santero E."/>
            <person name="Genilloud O."/>
            <person name="Perez-Perez J."/>
            <person name="Rossello-Mora R."/>
            <person name="Ramos J.L."/>
        </authorList>
    </citation>
    <scope>NUCLEOTIDE SEQUENCE</scope>
</reference>
<dbReference type="EC" id="2.7.7.6" evidence="5"/>
<dbReference type="PROSITE" id="PS50126">
    <property type="entry name" value="S1"/>
    <property type="match status" value="1"/>
</dbReference>
<dbReference type="InterPro" id="IPR012340">
    <property type="entry name" value="NA-bd_OB-fold"/>
</dbReference>
<gene>
    <name evidence="5" type="ORF">LDC_2617</name>
</gene>
<accession>D9PM39</accession>
<dbReference type="GO" id="GO:0003899">
    <property type="term" value="F:DNA-directed RNA polymerase activity"/>
    <property type="evidence" value="ECO:0007669"/>
    <property type="project" value="UniProtKB-EC"/>
</dbReference>
<dbReference type="Pfam" id="PF03876">
    <property type="entry name" value="SHS2_Rpb7-N"/>
    <property type="match status" value="1"/>
</dbReference>
<sequence length="185" mass="20756">MKTMFYKLTVKDHIRVPPRFFEYKVEEAVLKAVKQKYDGMIEPTLGVVIDVANVTNIGEGVIIPGDGASYYDTTFELLVLQPELQEIIQGKIKDIADFGAFITLGPIDGMIHVSQTMDDFVTFSKDKTLAGRDSKKSLKINDHCRARVIAVSFKDVTNPKIGLTMRQPGLGKLDWIEEKNEKTSM</sequence>
<dbReference type="Gene3D" id="2.40.50.140">
    <property type="entry name" value="Nucleic acid-binding proteins"/>
    <property type="match status" value="1"/>
</dbReference>
<protein>
    <submittedName>
        <fullName evidence="5">DNA-directed RNA polymerase</fullName>
        <ecNumber evidence="5">2.7.7.6</ecNumber>
    </submittedName>
</protein>
<dbReference type="SMART" id="SM00316">
    <property type="entry name" value="S1"/>
    <property type="match status" value="1"/>
</dbReference>
<dbReference type="PANTHER" id="PTHR12709">
    <property type="entry name" value="DNA-DIRECTED RNA POLYMERASE II, III"/>
    <property type="match status" value="1"/>
</dbReference>
<dbReference type="GO" id="GO:0006352">
    <property type="term" value="P:DNA-templated transcription initiation"/>
    <property type="evidence" value="ECO:0007669"/>
    <property type="project" value="InterPro"/>
</dbReference>
<comment type="caution">
    <text evidence="5">The sequence shown here is derived from an EMBL/GenBank/DDBJ whole genome shotgun (WGS) entry which is preliminary data.</text>
</comment>
<dbReference type="GO" id="GO:0003677">
    <property type="term" value="F:DNA binding"/>
    <property type="evidence" value="ECO:0007669"/>
    <property type="project" value="InterPro"/>
</dbReference>
<evidence type="ECO:0000256" key="2">
    <source>
        <dbReference type="ARBA" id="ARBA00022478"/>
    </source>
</evidence>
<dbReference type="AlphaFoldDB" id="D9PM39"/>
<dbReference type="InterPro" id="IPR046399">
    <property type="entry name" value="RNApol_Rpo7"/>
</dbReference>
<dbReference type="EMBL" id="ADZX01000791">
    <property type="protein sequence ID" value="EFK95395.1"/>
    <property type="molecule type" value="Genomic_DNA"/>
</dbReference>
<reference evidence="5" key="1">
    <citation type="submission" date="2010-07" db="EMBL/GenBank/DDBJ databases">
        <authorList>
            <consortium name="CONSOLIDER consortium CSD2007-00005"/>
            <person name="Guazzaroni M.-E."/>
            <person name="Richter M."/>
            <person name="Garcia-Salamanca A."/>
            <person name="Yarza P."/>
            <person name="Ferrer M."/>
        </authorList>
    </citation>
    <scope>NUCLEOTIDE SEQUENCE</scope>
</reference>